<dbReference type="Proteomes" id="UP001215598">
    <property type="component" value="Unassembled WGS sequence"/>
</dbReference>
<name>A0AAD7JC69_9AGAR</name>
<dbReference type="EMBL" id="JARKIB010000034">
    <property type="protein sequence ID" value="KAJ7761789.1"/>
    <property type="molecule type" value="Genomic_DNA"/>
</dbReference>
<proteinExistence type="predicted"/>
<evidence type="ECO:0000313" key="3">
    <source>
        <dbReference type="Proteomes" id="UP001215598"/>
    </source>
</evidence>
<sequence length="496" mass="55127">MAAIDRTLTGSPDSLSSPSRTNTYETSSGSSSSTVPGPGALSGKAIKALGRVTIRGIDHLVILRQLSVIAHHFPLPDEKAGFVKDVEEIYADTLEFSRQGLYREEINRKALRLLLCQIGMGETQYLVRVLSRWDRLELRLFLSEILIQLTSLWNPQLGTVFFTPLFSAYSETEKSGHVSISPFLLFIAKLVRTHASAGRAVLDVGFLDVLILIRSLNDLNKEDILSDFASNQNDTSHRRRILAASNAVLLDILAYPELRPIVLNHPICSTWVTAYIRTPEITPFASRERALFLNSDRDIPDDNSLLYLTLDLPTVSQLGHVDGIDPGQLIDSLAFGVEHDQALRVFLLRSPYTKKVALLSKVIQHMWGHSSAPSLSFGLRTRYRLVFFLRLVAAIAWGPSNRAALLDAGIVNFLVHIAHTEVPESYRAIIDVDVPISPHAQEDLRFPEIIHEHGLGHLLGGPLSKTSRLVGLISAAFWALFPEAVSPDSMRSRNWR</sequence>
<accession>A0AAD7JC69</accession>
<feature type="compositionally biased region" description="Polar residues" evidence="1">
    <location>
        <begin position="8"/>
        <end position="26"/>
    </location>
</feature>
<evidence type="ECO:0000256" key="1">
    <source>
        <dbReference type="SAM" id="MobiDB-lite"/>
    </source>
</evidence>
<evidence type="ECO:0000313" key="2">
    <source>
        <dbReference type="EMBL" id="KAJ7761789.1"/>
    </source>
</evidence>
<keyword evidence="3" id="KW-1185">Reference proteome</keyword>
<feature type="region of interest" description="Disordered" evidence="1">
    <location>
        <begin position="1"/>
        <end position="38"/>
    </location>
</feature>
<reference evidence="2" key="1">
    <citation type="submission" date="2023-03" db="EMBL/GenBank/DDBJ databases">
        <title>Massive genome expansion in bonnet fungi (Mycena s.s.) driven by repeated elements and novel gene families across ecological guilds.</title>
        <authorList>
            <consortium name="Lawrence Berkeley National Laboratory"/>
            <person name="Harder C.B."/>
            <person name="Miyauchi S."/>
            <person name="Viragh M."/>
            <person name="Kuo A."/>
            <person name="Thoen E."/>
            <person name="Andreopoulos B."/>
            <person name="Lu D."/>
            <person name="Skrede I."/>
            <person name="Drula E."/>
            <person name="Henrissat B."/>
            <person name="Morin E."/>
            <person name="Kohler A."/>
            <person name="Barry K."/>
            <person name="LaButti K."/>
            <person name="Morin E."/>
            <person name="Salamov A."/>
            <person name="Lipzen A."/>
            <person name="Mereny Z."/>
            <person name="Hegedus B."/>
            <person name="Baldrian P."/>
            <person name="Stursova M."/>
            <person name="Weitz H."/>
            <person name="Taylor A."/>
            <person name="Grigoriev I.V."/>
            <person name="Nagy L.G."/>
            <person name="Martin F."/>
            <person name="Kauserud H."/>
        </authorList>
    </citation>
    <scope>NUCLEOTIDE SEQUENCE</scope>
    <source>
        <strain evidence="2">CBHHK182m</strain>
    </source>
</reference>
<comment type="caution">
    <text evidence="2">The sequence shown here is derived from an EMBL/GenBank/DDBJ whole genome shotgun (WGS) entry which is preliminary data.</text>
</comment>
<gene>
    <name evidence="2" type="ORF">B0H16DRAFT_1530551</name>
</gene>
<protein>
    <submittedName>
        <fullName evidence="2">Uncharacterized protein</fullName>
    </submittedName>
</protein>
<dbReference type="AlphaFoldDB" id="A0AAD7JC69"/>
<organism evidence="2 3">
    <name type="scientific">Mycena metata</name>
    <dbReference type="NCBI Taxonomy" id="1033252"/>
    <lineage>
        <taxon>Eukaryota</taxon>
        <taxon>Fungi</taxon>
        <taxon>Dikarya</taxon>
        <taxon>Basidiomycota</taxon>
        <taxon>Agaricomycotina</taxon>
        <taxon>Agaricomycetes</taxon>
        <taxon>Agaricomycetidae</taxon>
        <taxon>Agaricales</taxon>
        <taxon>Marasmiineae</taxon>
        <taxon>Mycenaceae</taxon>
        <taxon>Mycena</taxon>
    </lineage>
</organism>